<sequence>MNRIDRVKVKYSIDEDRACTFFGNNITITFESMNIAGVDGDLVEMTGDATNAIGDGSVLEHVMYTPNVTATAWEIQKGVRVPDRRAQFVAQTAPDTLKFAYTVQAGDSTTQLEYANSDSLALSLRGIGGARIFNADSKNVLANVILPPPGFAGDWERGLGSSLSANSALEIDATPPYVKYVTSPHVDGTFGIGEEILVHVVFSQPIVVAGLPTVVLETGTVDRIIPFNQVVMPDGNIAEFKYIVQAMDTSPDLTYTSITALQLNGGSIKRKSTTPTTNAKLKLPVNGETGSLSVNKNIIIDTTNPKILAITTTASNGAYTAGDVIPVVVTFDMPVVVTVGDVAANLDYISTSALRVGSGSIKRLSTTPFIDADLTLSAPGAPKSLGFE</sequence>
<protein>
    <submittedName>
        <fullName evidence="3">Uncharacterized protein</fullName>
    </submittedName>
</protein>
<keyword evidence="4" id="KW-1185">Reference proteome</keyword>
<dbReference type="AlphaFoldDB" id="A0A421GV36"/>
<evidence type="ECO:0000313" key="2">
    <source>
        <dbReference type="EMBL" id="RLN25904.1"/>
    </source>
</evidence>
<evidence type="ECO:0000313" key="5">
    <source>
        <dbReference type="Proteomes" id="UP000285883"/>
    </source>
</evidence>
<dbReference type="EMBL" id="MBDN02000058">
    <property type="protein sequence ID" value="RLN82211.1"/>
    <property type="molecule type" value="Genomic_DNA"/>
</dbReference>
<dbReference type="EMBL" id="JPWU03000137">
    <property type="protein sequence ID" value="KAG2525010.1"/>
    <property type="molecule type" value="Genomic_DNA"/>
</dbReference>
<organism evidence="3 4">
    <name type="scientific">Phytophthora kernoviae</name>
    <dbReference type="NCBI Taxonomy" id="325452"/>
    <lineage>
        <taxon>Eukaryota</taxon>
        <taxon>Sar</taxon>
        <taxon>Stramenopiles</taxon>
        <taxon>Oomycota</taxon>
        <taxon>Peronosporomycetes</taxon>
        <taxon>Peronosporales</taxon>
        <taxon>Peronosporaceae</taxon>
        <taxon>Phytophthora</taxon>
    </lineage>
</organism>
<gene>
    <name evidence="2" type="ORF">BBI17_004124</name>
    <name evidence="3" type="ORF">BBO99_00003071</name>
    <name evidence="1" type="ORF">JM18_005052</name>
</gene>
<reference evidence="4 5" key="2">
    <citation type="submission" date="2018-07" db="EMBL/GenBank/DDBJ databases">
        <title>Genome sequencing of oomycete isolates from Chile give support for New Zealand origin for Phytophthora kernoviae and make available the first Nothophytophthora sp. genome.</title>
        <authorList>
            <person name="Studholme D.J."/>
            <person name="Sanfuentes E."/>
            <person name="Panda P."/>
            <person name="Hill R."/>
            <person name="Sambles C."/>
            <person name="Grant M."/>
            <person name="Williams N.M."/>
            <person name="Mcdougal R.L."/>
        </authorList>
    </citation>
    <scope>NUCLEOTIDE SEQUENCE [LARGE SCALE GENOMIC DNA]</scope>
    <source>
        <strain evidence="2">Chile2</strain>
        <strain evidence="3">Chile4</strain>
    </source>
</reference>
<comment type="caution">
    <text evidence="3">The sequence shown here is derived from an EMBL/GenBank/DDBJ whole genome shotgun (WGS) entry which is preliminary data.</text>
</comment>
<reference evidence="1" key="1">
    <citation type="journal article" date="2015" name="Genom Data">
        <title>Genome sequences of six Phytophthora species associated with forests in New Zealand.</title>
        <authorList>
            <person name="Studholme D.J."/>
            <person name="McDougal R.L."/>
            <person name="Sambles C."/>
            <person name="Hansen E."/>
            <person name="Hardy G."/>
            <person name="Grant M."/>
            <person name="Ganley R.J."/>
            <person name="Williams N.M."/>
        </authorList>
    </citation>
    <scope>NUCLEOTIDE SEQUENCE</scope>
    <source>
        <strain evidence="1">NZFS 3630</strain>
    </source>
</reference>
<dbReference type="EMBL" id="MAYM02001206">
    <property type="protein sequence ID" value="RLN25904.1"/>
    <property type="molecule type" value="Genomic_DNA"/>
</dbReference>
<name>A0A421GV36_9STRA</name>
<dbReference type="Proteomes" id="UP000285883">
    <property type="component" value="Unassembled WGS sequence"/>
</dbReference>
<dbReference type="Proteomes" id="UP000285624">
    <property type="component" value="Unassembled WGS sequence"/>
</dbReference>
<accession>A0A421GV36</accession>
<evidence type="ECO:0000313" key="1">
    <source>
        <dbReference type="EMBL" id="KAG2525010.1"/>
    </source>
</evidence>
<evidence type="ECO:0000313" key="4">
    <source>
        <dbReference type="Proteomes" id="UP000285624"/>
    </source>
</evidence>
<dbReference type="Proteomes" id="UP000792063">
    <property type="component" value="Unassembled WGS sequence"/>
</dbReference>
<reference evidence="1" key="3">
    <citation type="submission" date="2020-06" db="EMBL/GenBank/DDBJ databases">
        <authorList>
            <person name="Studholme D.J."/>
        </authorList>
    </citation>
    <scope>NUCLEOTIDE SEQUENCE</scope>
    <source>
        <strain evidence="1">NZFS 3630</strain>
    </source>
</reference>
<dbReference type="STRING" id="325452.A0A421GV36"/>
<evidence type="ECO:0000313" key="3">
    <source>
        <dbReference type="EMBL" id="RLN82211.1"/>
    </source>
</evidence>
<proteinExistence type="predicted"/>